<feature type="domain" description="F-box" evidence="1">
    <location>
        <begin position="4"/>
        <end position="50"/>
    </location>
</feature>
<evidence type="ECO:0000259" key="1">
    <source>
        <dbReference type="PROSITE" id="PS50181"/>
    </source>
</evidence>
<dbReference type="Pfam" id="PF12937">
    <property type="entry name" value="F-box-like"/>
    <property type="match status" value="1"/>
</dbReference>
<sequence>MMQPADMQSLPEELVEMIAHRLSVRDLTRCCTVSRSWREIFGQDRLWQPHCEVDLANYLAGCKSRVKPRFVSPETNESTLSEIGTWRLCYMRQTHLRNNWNKGNYQECRGFYNDSDLDYVFRRIFYKKNYILEFKEEKIVVWDVRRIPVVYGDIPYQLSANPEIGVFEVIGSNKIVVLQDTLVVVYSLNLKRKSLRVVHMFLFQTSEKLTGTDEELYDLIVEERKYVRVECTVVRNILVGIVKEENPLRVHIWNVETGEKLKELSFPCSDNSLTISSFSQNNKTLNILFDLEEKIDEQTIVHHYVYNLTMLAFYPFHIKHQIRDVYRTYLSQEFYSILCDNFVAVWVNNTLYVYNLLSELIYTHDYPCEASLYRSLWCSQDNIIVKMDSVISVVNPHSKSVEAQFCLRKYNQPLTNVINGRAIAVYKINKTKVHIGLEQEGGDKDKGCVSIPLYYFTTANLLLVNNYGTKVMLKEDRNMVVVNFW</sequence>
<dbReference type="SUPFAM" id="SSF81383">
    <property type="entry name" value="F-box domain"/>
    <property type="match status" value="1"/>
</dbReference>
<dbReference type="PROSITE" id="PS50181">
    <property type="entry name" value="FBOX"/>
    <property type="match status" value="1"/>
</dbReference>
<dbReference type="Gene3D" id="1.20.1280.50">
    <property type="match status" value="1"/>
</dbReference>
<dbReference type="SMART" id="SM00256">
    <property type="entry name" value="FBOX"/>
    <property type="match status" value="1"/>
</dbReference>
<protein>
    <recommendedName>
        <fullName evidence="1">F-box domain-containing protein</fullName>
    </recommendedName>
</protein>
<accession>A0A1B6ISK4</accession>
<name>A0A1B6ISK4_9HEMI</name>
<reference evidence="2" key="1">
    <citation type="submission" date="2015-11" db="EMBL/GenBank/DDBJ databases">
        <title>De novo transcriptome assembly of four potential Pierce s Disease insect vectors from Arizona vineyards.</title>
        <authorList>
            <person name="Tassone E.E."/>
        </authorList>
    </citation>
    <scope>NUCLEOTIDE SEQUENCE</scope>
</reference>
<dbReference type="AlphaFoldDB" id="A0A1B6ISK4"/>
<organism evidence="2">
    <name type="scientific">Homalodisca liturata</name>
    <dbReference type="NCBI Taxonomy" id="320908"/>
    <lineage>
        <taxon>Eukaryota</taxon>
        <taxon>Metazoa</taxon>
        <taxon>Ecdysozoa</taxon>
        <taxon>Arthropoda</taxon>
        <taxon>Hexapoda</taxon>
        <taxon>Insecta</taxon>
        <taxon>Pterygota</taxon>
        <taxon>Neoptera</taxon>
        <taxon>Paraneoptera</taxon>
        <taxon>Hemiptera</taxon>
        <taxon>Auchenorrhyncha</taxon>
        <taxon>Membracoidea</taxon>
        <taxon>Cicadellidae</taxon>
        <taxon>Cicadellinae</taxon>
        <taxon>Proconiini</taxon>
        <taxon>Homalodisca</taxon>
    </lineage>
</organism>
<evidence type="ECO:0000313" key="2">
    <source>
        <dbReference type="EMBL" id="JAS89916.1"/>
    </source>
</evidence>
<proteinExistence type="predicted"/>
<dbReference type="InterPro" id="IPR036047">
    <property type="entry name" value="F-box-like_dom_sf"/>
</dbReference>
<gene>
    <name evidence="2" type="ORF">g.30272</name>
</gene>
<dbReference type="EMBL" id="GECU01017790">
    <property type="protein sequence ID" value="JAS89916.1"/>
    <property type="molecule type" value="Transcribed_RNA"/>
</dbReference>
<dbReference type="InterPro" id="IPR001810">
    <property type="entry name" value="F-box_dom"/>
</dbReference>